<reference evidence="2 3" key="1">
    <citation type="journal article" date="2013" name="Stand. Genomic Sci.">
        <title>Genomic Encyclopedia of Type Strains, Phase I: The one thousand microbial genomes (KMG-I) project.</title>
        <authorList>
            <person name="Kyrpides N.C."/>
            <person name="Woyke T."/>
            <person name="Eisen J.A."/>
            <person name="Garrity G."/>
            <person name="Lilburn T.G."/>
            <person name="Beck B.J."/>
            <person name="Whitman W.B."/>
            <person name="Hugenholtz P."/>
            <person name="Klenk H.P."/>
        </authorList>
    </citation>
    <scope>NUCLEOTIDE SEQUENCE [LARGE SCALE GENOMIC DNA]</scope>
    <source>
        <strain evidence="2 3">DSM 13484</strain>
    </source>
</reference>
<dbReference type="GO" id="GO:0032259">
    <property type="term" value="P:methylation"/>
    <property type="evidence" value="ECO:0007669"/>
    <property type="project" value="UniProtKB-KW"/>
</dbReference>
<evidence type="ECO:0000313" key="3">
    <source>
        <dbReference type="Proteomes" id="UP000316778"/>
    </source>
</evidence>
<dbReference type="CDD" id="cd02440">
    <property type="entry name" value="AdoMet_MTases"/>
    <property type="match status" value="1"/>
</dbReference>
<evidence type="ECO:0000256" key="1">
    <source>
        <dbReference type="ARBA" id="ARBA00022679"/>
    </source>
</evidence>
<dbReference type="RefSeq" id="WP_145717105.1">
    <property type="nucleotide sequence ID" value="NZ_BAAAFY010000004.1"/>
</dbReference>
<dbReference type="GO" id="GO:0008168">
    <property type="term" value="F:methyltransferase activity"/>
    <property type="evidence" value="ECO:0007669"/>
    <property type="project" value="UniProtKB-KW"/>
</dbReference>
<organism evidence="2 3">
    <name type="scientific">Chitinophaga japonensis</name>
    <name type="common">Flexibacter japonensis</name>
    <dbReference type="NCBI Taxonomy" id="104662"/>
    <lineage>
        <taxon>Bacteria</taxon>
        <taxon>Pseudomonadati</taxon>
        <taxon>Bacteroidota</taxon>
        <taxon>Chitinophagia</taxon>
        <taxon>Chitinophagales</taxon>
        <taxon>Chitinophagaceae</taxon>
        <taxon>Chitinophaga</taxon>
    </lineage>
</organism>
<evidence type="ECO:0000313" key="2">
    <source>
        <dbReference type="EMBL" id="TWI86920.1"/>
    </source>
</evidence>
<proteinExistence type="predicted"/>
<dbReference type="EMBL" id="VLLG01000004">
    <property type="protein sequence ID" value="TWI86920.1"/>
    <property type="molecule type" value="Genomic_DNA"/>
</dbReference>
<accession>A0A562T2C8</accession>
<gene>
    <name evidence="2" type="ORF">LX66_4187</name>
</gene>
<protein>
    <submittedName>
        <fullName evidence="2">Methyltransferase family protein</fullName>
    </submittedName>
</protein>
<dbReference type="PANTHER" id="PTHR43861">
    <property type="entry name" value="TRANS-ACONITATE 2-METHYLTRANSFERASE-RELATED"/>
    <property type="match status" value="1"/>
</dbReference>
<name>A0A562T2C8_CHIJA</name>
<keyword evidence="3" id="KW-1185">Reference proteome</keyword>
<dbReference type="Gene3D" id="3.40.50.150">
    <property type="entry name" value="Vaccinia Virus protein VP39"/>
    <property type="match status" value="1"/>
</dbReference>
<dbReference type="PANTHER" id="PTHR43861:SF3">
    <property type="entry name" value="PUTATIVE (AFU_ORTHOLOGUE AFUA_2G14390)-RELATED"/>
    <property type="match status" value="1"/>
</dbReference>
<keyword evidence="2" id="KW-0489">Methyltransferase</keyword>
<keyword evidence="1 2" id="KW-0808">Transferase</keyword>
<dbReference type="Pfam" id="PF13489">
    <property type="entry name" value="Methyltransf_23"/>
    <property type="match status" value="1"/>
</dbReference>
<dbReference type="OrthoDB" id="64188at2"/>
<comment type="caution">
    <text evidence="2">The sequence shown here is derived from an EMBL/GenBank/DDBJ whole genome shotgun (WGS) entry which is preliminary data.</text>
</comment>
<dbReference type="SUPFAM" id="SSF53335">
    <property type="entry name" value="S-adenosyl-L-methionine-dependent methyltransferases"/>
    <property type="match status" value="1"/>
</dbReference>
<dbReference type="Proteomes" id="UP000316778">
    <property type="component" value="Unassembled WGS sequence"/>
</dbReference>
<sequence length="223" mass="25458">MKQPDAVIENHYQASYFNDYQRKIGEFGGIANKFKFAPHIKPGDVVLDFGCGGGFLLKNLDCRERIGIEINPVARDYCNEVNRIPCYESLDAVKDESVDVVISNHCLEHTTNPFQYVSALYEKLKPGGTIAIVVPHDSYRTKWKPNDINNHLYSFSPMNLGNILQGAGFKQVQVFPFLHKWVPYRFRGAICKYFGHQVFHQLSWLYGRIDKRSVQIKGIGVKG</sequence>
<dbReference type="AlphaFoldDB" id="A0A562T2C8"/>
<dbReference type="InterPro" id="IPR029063">
    <property type="entry name" value="SAM-dependent_MTases_sf"/>
</dbReference>